<comment type="caution">
    <text evidence="2">The sequence shown here is derived from an EMBL/GenBank/DDBJ whole genome shotgun (WGS) entry which is preliminary data.</text>
</comment>
<accession>A0ABT9A4E6</accession>
<evidence type="ECO:0000256" key="1">
    <source>
        <dbReference type="SAM" id="MobiDB-lite"/>
    </source>
</evidence>
<protein>
    <submittedName>
        <fullName evidence="2">Uncharacterized protein</fullName>
    </submittedName>
</protein>
<dbReference type="EMBL" id="JAUQSX010000001">
    <property type="protein sequence ID" value="MDO7844722.1"/>
    <property type="molecule type" value="Genomic_DNA"/>
</dbReference>
<evidence type="ECO:0000313" key="2">
    <source>
        <dbReference type="EMBL" id="MDO7844722.1"/>
    </source>
</evidence>
<organism evidence="2 3">
    <name type="scientific">Hymenobacter mellowenesis</name>
    <dbReference type="NCBI Taxonomy" id="3063995"/>
    <lineage>
        <taxon>Bacteria</taxon>
        <taxon>Pseudomonadati</taxon>
        <taxon>Bacteroidota</taxon>
        <taxon>Cytophagia</taxon>
        <taxon>Cytophagales</taxon>
        <taxon>Hymenobacteraceae</taxon>
        <taxon>Hymenobacter</taxon>
    </lineage>
</organism>
<sequence>MVSLCFNISTGGFDKSSVLTLTNCGWSTPSAITAAFGLWNKLANPKTNQLRVSQGLPRRRRGILVRASMRKPLLLALFTLSTPVALDSLTNLPSCLVPALAGSTPCQKRQWQRAQAANLSRTGVLPTKLKNSSLAMAPSAVATTVTRPCTPVATGAGNATGNIKAGQRSSTPLLATAPTRS</sequence>
<name>A0ABT9A4E6_9BACT</name>
<keyword evidence="3" id="KW-1185">Reference proteome</keyword>
<feature type="compositionally biased region" description="Polar residues" evidence="1">
    <location>
        <begin position="157"/>
        <end position="181"/>
    </location>
</feature>
<feature type="region of interest" description="Disordered" evidence="1">
    <location>
        <begin position="153"/>
        <end position="181"/>
    </location>
</feature>
<proteinExistence type="predicted"/>
<reference evidence="2" key="1">
    <citation type="submission" date="2023-07" db="EMBL/GenBank/DDBJ databases">
        <authorList>
            <person name="Kim M.K."/>
        </authorList>
    </citation>
    <scope>NUCLEOTIDE SEQUENCE</scope>
    <source>
        <strain evidence="2">M29</strain>
    </source>
</reference>
<evidence type="ECO:0000313" key="3">
    <source>
        <dbReference type="Proteomes" id="UP001167796"/>
    </source>
</evidence>
<gene>
    <name evidence="2" type="ORF">Q5H92_00015</name>
</gene>
<dbReference type="Proteomes" id="UP001167796">
    <property type="component" value="Unassembled WGS sequence"/>
</dbReference>